<name>A0AAE0LL44_9CHLO</name>
<protein>
    <submittedName>
        <fullName evidence="1">Uncharacterized protein</fullName>
    </submittedName>
</protein>
<evidence type="ECO:0000313" key="1">
    <source>
        <dbReference type="EMBL" id="KAK3289203.1"/>
    </source>
</evidence>
<dbReference type="Proteomes" id="UP001190700">
    <property type="component" value="Unassembled WGS sequence"/>
</dbReference>
<sequence length="298" mass="32675">MHLQMQTERKAKGKRRGLLCVRILHDPHPAQAKVKVEGSENTKSKLSIDPKSVQVDSTPGQLTCNWRDDRLVGRCFGLTCATGRPPEGTKANGTKIAAARISEDYRFLQAWADTAASCEELCCRMGPERCISYQFRGDVGCCLGPAVRLGLEKAASPHWCEPTPPKVWSGRELARRTPGTGGTKAICEWGSESLEGQCFGLGKQYRGSANESASGDALIRSESEGWMLNEMECATACCQDASCGMWQWRGDKGCFYTDKKGHCESLKGKYEKEAFTGKRRVVPNDLLSNGWLKQGAGI</sequence>
<dbReference type="EMBL" id="LGRX02000205">
    <property type="protein sequence ID" value="KAK3289203.1"/>
    <property type="molecule type" value="Genomic_DNA"/>
</dbReference>
<organism evidence="1 2">
    <name type="scientific">Cymbomonas tetramitiformis</name>
    <dbReference type="NCBI Taxonomy" id="36881"/>
    <lineage>
        <taxon>Eukaryota</taxon>
        <taxon>Viridiplantae</taxon>
        <taxon>Chlorophyta</taxon>
        <taxon>Pyramimonadophyceae</taxon>
        <taxon>Pyramimonadales</taxon>
        <taxon>Pyramimonadaceae</taxon>
        <taxon>Cymbomonas</taxon>
    </lineage>
</organism>
<gene>
    <name evidence="1" type="ORF">CYMTET_3363</name>
</gene>
<dbReference type="AlphaFoldDB" id="A0AAE0LL44"/>
<comment type="caution">
    <text evidence="1">The sequence shown here is derived from an EMBL/GenBank/DDBJ whole genome shotgun (WGS) entry which is preliminary data.</text>
</comment>
<evidence type="ECO:0000313" key="2">
    <source>
        <dbReference type="Proteomes" id="UP001190700"/>
    </source>
</evidence>
<proteinExistence type="predicted"/>
<reference evidence="1 2" key="1">
    <citation type="journal article" date="2015" name="Genome Biol. Evol.">
        <title>Comparative Genomics of a Bacterivorous Green Alga Reveals Evolutionary Causalities and Consequences of Phago-Mixotrophic Mode of Nutrition.</title>
        <authorList>
            <person name="Burns J.A."/>
            <person name="Paasch A."/>
            <person name="Narechania A."/>
            <person name="Kim E."/>
        </authorList>
    </citation>
    <scope>NUCLEOTIDE SEQUENCE [LARGE SCALE GENOMIC DNA]</scope>
    <source>
        <strain evidence="1 2">PLY_AMNH</strain>
    </source>
</reference>
<keyword evidence="2" id="KW-1185">Reference proteome</keyword>
<accession>A0AAE0LL44</accession>